<dbReference type="GO" id="GO:0009401">
    <property type="term" value="P:phosphoenolpyruvate-dependent sugar phosphotransferase system"/>
    <property type="evidence" value="ECO:0007669"/>
    <property type="project" value="UniProtKB-KW"/>
</dbReference>
<keyword evidence="6" id="KW-0598">Phosphotransferase system</keyword>
<protein>
    <submittedName>
        <fullName evidence="9">Fructose-specific phosphotransferase enzyme IIB component</fullName>
        <ecNumber evidence="9">2.7.1.191</ecNumber>
    </submittedName>
</protein>
<dbReference type="GO" id="GO:0008982">
    <property type="term" value="F:protein-N(PI)-phosphohistidine-sugar phosphotransferase activity"/>
    <property type="evidence" value="ECO:0007669"/>
    <property type="project" value="InterPro"/>
</dbReference>
<evidence type="ECO:0000256" key="4">
    <source>
        <dbReference type="ARBA" id="ARBA00022597"/>
    </source>
</evidence>
<feature type="domain" description="PTS EIIB type-4" evidence="8">
    <location>
        <begin position="1"/>
        <end position="162"/>
    </location>
</feature>
<evidence type="ECO:0000259" key="8">
    <source>
        <dbReference type="PROSITE" id="PS51101"/>
    </source>
</evidence>
<dbReference type="Pfam" id="PF03830">
    <property type="entry name" value="PTSIIB_sorb"/>
    <property type="match status" value="1"/>
</dbReference>
<accession>A0A485M7P0</accession>
<dbReference type="InterPro" id="IPR004720">
    <property type="entry name" value="PTS_IIB_sorbose-sp"/>
</dbReference>
<dbReference type="SUPFAM" id="SSF52728">
    <property type="entry name" value="PTS IIb component"/>
    <property type="match status" value="1"/>
</dbReference>
<evidence type="ECO:0000256" key="7">
    <source>
        <dbReference type="ARBA" id="ARBA00022777"/>
    </source>
</evidence>
<dbReference type="Gene3D" id="3.40.35.10">
    <property type="entry name" value="Phosphotransferase system, sorbose subfamily IIB component"/>
    <property type="match status" value="1"/>
</dbReference>
<dbReference type="GO" id="GO:0016301">
    <property type="term" value="F:kinase activity"/>
    <property type="evidence" value="ECO:0007669"/>
    <property type="project" value="UniProtKB-KW"/>
</dbReference>
<sequence length="162" mass="18343">MNILLVRVDDRFIHGQILESWIPFLKAQSVVVANDTLASDHFQKTIMSMAIPDRITLRIVTLDEVTCLAQDRDLDDKRTLVIVSSIRDAHALYSKGFHFLKLNLGNNKGTQSSKQISYSVWVDQDDIRMLKELMDSGVDVSLQSVPRERLIDMKSLIGTVVT</sequence>
<keyword evidence="3" id="KW-0963">Cytoplasm</keyword>
<keyword evidence="7" id="KW-0418">Kinase</keyword>
<evidence type="ECO:0000256" key="1">
    <source>
        <dbReference type="ARBA" id="ARBA00004496"/>
    </source>
</evidence>
<dbReference type="PROSITE" id="PS51101">
    <property type="entry name" value="PTS_EIIB_TYPE_4"/>
    <property type="match status" value="1"/>
</dbReference>
<evidence type="ECO:0000313" key="9">
    <source>
        <dbReference type="EMBL" id="VFU18089.1"/>
    </source>
</evidence>
<dbReference type="InterPro" id="IPR036667">
    <property type="entry name" value="PTS_IIB_sorbose-sp_sf"/>
</dbReference>
<dbReference type="GO" id="GO:0005737">
    <property type="term" value="C:cytoplasm"/>
    <property type="evidence" value="ECO:0007669"/>
    <property type="project" value="UniProtKB-SubCell"/>
</dbReference>
<evidence type="ECO:0000256" key="3">
    <source>
        <dbReference type="ARBA" id="ARBA00022490"/>
    </source>
</evidence>
<proteinExistence type="predicted"/>
<dbReference type="EMBL" id="CAADRM010000143">
    <property type="protein sequence ID" value="VFU18089.1"/>
    <property type="molecule type" value="Genomic_DNA"/>
</dbReference>
<name>A0A485M7P0_9ZZZZ</name>
<comment type="subcellular location">
    <subcellularLocation>
        <location evidence="1">Cytoplasm</location>
    </subcellularLocation>
</comment>
<evidence type="ECO:0000256" key="6">
    <source>
        <dbReference type="ARBA" id="ARBA00022683"/>
    </source>
</evidence>
<keyword evidence="5 9" id="KW-0808">Transferase</keyword>
<dbReference type="EC" id="2.7.1.191" evidence="9"/>
<keyword evidence="4" id="KW-0762">Sugar transport</keyword>
<evidence type="ECO:0000256" key="2">
    <source>
        <dbReference type="ARBA" id="ARBA00022448"/>
    </source>
</evidence>
<dbReference type="AlphaFoldDB" id="A0A485M7P0"/>
<evidence type="ECO:0000256" key="5">
    <source>
        <dbReference type="ARBA" id="ARBA00022679"/>
    </source>
</evidence>
<reference evidence="9" key="1">
    <citation type="submission" date="2019-03" db="EMBL/GenBank/DDBJ databases">
        <authorList>
            <person name="Hao L."/>
        </authorList>
    </citation>
    <scope>NUCLEOTIDE SEQUENCE</scope>
</reference>
<organism evidence="9">
    <name type="scientific">anaerobic digester metagenome</name>
    <dbReference type="NCBI Taxonomy" id="1263854"/>
    <lineage>
        <taxon>unclassified sequences</taxon>
        <taxon>metagenomes</taxon>
        <taxon>ecological metagenomes</taxon>
    </lineage>
</organism>
<gene>
    <name evidence="9" type="primary">levE</name>
    <name evidence="9" type="ORF">SCFA_760011</name>
</gene>
<keyword evidence="2" id="KW-0813">Transport</keyword>